<feature type="transmembrane region" description="Helical" evidence="1">
    <location>
        <begin position="28"/>
        <end position="48"/>
    </location>
</feature>
<proteinExistence type="predicted"/>
<accession>A0A8X6KE43</accession>
<keyword evidence="1" id="KW-0812">Transmembrane</keyword>
<dbReference type="EMBL" id="BMAO01020851">
    <property type="protein sequence ID" value="GFQ70306.1"/>
    <property type="molecule type" value="Genomic_DNA"/>
</dbReference>
<comment type="caution">
    <text evidence="2">The sequence shown here is derived from an EMBL/GenBank/DDBJ whole genome shotgun (WGS) entry which is preliminary data.</text>
</comment>
<evidence type="ECO:0000313" key="2">
    <source>
        <dbReference type="EMBL" id="GFQ70306.1"/>
    </source>
</evidence>
<dbReference type="AlphaFoldDB" id="A0A8X6KE43"/>
<keyword evidence="1" id="KW-0472">Membrane</keyword>
<evidence type="ECO:0000256" key="1">
    <source>
        <dbReference type="SAM" id="Phobius"/>
    </source>
</evidence>
<keyword evidence="3" id="KW-1185">Reference proteome</keyword>
<keyword evidence="1" id="KW-1133">Transmembrane helix</keyword>
<protein>
    <submittedName>
        <fullName evidence="2">Uncharacterized protein</fullName>
    </submittedName>
</protein>
<sequence>MRPALANCPAKNDHVQSIISQKIFYREWNNYCFVLPLTAAVVLSMLMLENVDEEERHQQYLIKGRKK</sequence>
<reference evidence="2" key="1">
    <citation type="submission" date="2020-07" db="EMBL/GenBank/DDBJ databases">
        <title>Multicomponent nature underlies the extraordinary mechanical properties of spider dragline silk.</title>
        <authorList>
            <person name="Kono N."/>
            <person name="Nakamura H."/>
            <person name="Mori M."/>
            <person name="Yoshida Y."/>
            <person name="Ohtoshi R."/>
            <person name="Malay A.D."/>
            <person name="Moran D.A.P."/>
            <person name="Tomita M."/>
            <person name="Numata K."/>
            <person name="Arakawa K."/>
        </authorList>
    </citation>
    <scope>NUCLEOTIDE SEQUENCE</scope>
</reference>
<organism evidence="2 3">
    <name type="scientific">Trichonephila clavata</name>
    <name type="common">Joro spider</name>
    <name type="synonym">Nephila clavata</name>
    <dbReference type="NCBI Taxonomy" id="2740835"/>
    <lineage>
        <taxon>Eukaryota</taxon>
        <taxon>Metazoa</taxon>
        <taxon>Ecdysozoa</taxon>
        <taxon>Arthropoda</taxon>
        <taxon>Chelicerata</taxon>
        <taxon>Arachnida</taxon>
        <taxon>Araneae</taxon>
        <taxon>Araneomorphae</taxon>
        <taxon>Entelegynae</taxon>
        <taxon>Araneoidea</taxon>
        <taxon>Nephilidae</taxon>
        <taxon>Trichonephila</taxon>
    </lineage>
</organism>
<dbReference type="Proteomes" id="UP000887116">
    <property type="component" value="Unassembled WGS sequence"/>
</dbReference>
<name>A0A8X6KE43_TRICU</name>
<gene>
    <name evidence="2" type="ORF">TNCT_129691</name>
</gene>
<evidence type="ECO:0000313" key="3">
    <source>
        <dbReference type="Proteomes" id="UP000887116"/>
    </source>
</evidence>